<evidence type="ECO:0000256" key="5">
    <source>
        <dbReference type="ARBA" id="ARBA00023002"/>
    </source>
</evidence>
<evidence type="ECO:0000313" key="8">
    <source>
        <dbReference type="EMBL" id="MBE9025025.1"/>
    </source>
</evidence>
<evidence type="ECO:0000256" key="4">
    <source>
        <dbReference type="ARBA" id="ARBA00022857"/>
    </source>
</evidence>
<protein>
    <submittedName>
        <fullName evidence="8">FAD-dependent monooxygenase</fullName>
    </submittedName>
</protein>
<dbReference type="EMBL" id="JADEXS010000351">
    <property type="protein sequence ID" value="MBE9025025.1"/>
    <property type="molecule type" value="Genomic_DNA"/>
</dbReference>
<keyword evidence="5" id="KW-0560">Oxidoreductase</keyword>
<dbReference type="RefSeq" id="WP_193919784.1">
    <property type="nucleotide sequence ID" value="NZ_JADEXS020000001.1"/>
</dbReference>
<keyword evidence="6 8" id="KW-0503">Monooxygenase</keyword>
<dbReference type="PANTHER" id="PTHR46028:SF2">
    <property type="entry name" value="KYNURENINE 3-MONOOXYGENASE"/>
    <property type="match status" value="1"/>
</dbReference>
<comment type="cofactor">
    <cofactor evidence="1">
        <name>FAD</name>
        <dbReference type="ChEBI" id="CHEBI:57692"/>
    </cofactor>
</comment>
<keyword evidence="9" id="KW-1185">Reference proteome</keyword>
<keyword evidence="3" id="KW-0274">FAD</keyword>
<evidence type="ECO:0000313" key="9">
    <source>
        <dbReference type="Proteomes" id="UP000622533"/>
    </source>
</evidence>
<gene>
    <name evidence="8" type="ORF">IQ276_22180</name>
</gene>
<dbReference type="Gene3D" id="3.50.50.60">
    <property type="entry name" value="FAD/NAD(P)-binding domain"/>
    <property type="match status" value="1"/>
</dbReference>
<evidence type="ECO:0000256" key="2">
    <source>
        <dbReference type="ARBA" id="ARBA00022630"/>
    </source>
</evidence>
<dbReference type="GO" id="GO:0004502">
    <property type="term" value="F:kynurenine 3-monooxygenase activity"/>
    <property type="evidence" value="ECO:0007669"/>
    <property type="project" value="TreeGrafter"/>
</dbReference>
<comment type="caution">
    <text evidence="8">The sequence shown here is derived from an EMBL/GenBank/DDBJ whole genome shotgun (WGS) entry which is preliminary data.</text>
</comment>
<evidence type="ECO:0000256" key="3">
    <source>
        <dbReference type="ARBA" id="ARBA00022827"/>
    </source>
</evidence>
<keyword evidence="2" id="KW-0285">Flavoprotein</keyword>
<dbReference type="SUPFAM" id="SSF51905">
    <property type="entry name" value="FAD/NAD(P)-binding domain"/>
    <property type="match status" value="1"/>
</dbReference>
<dbReference type="InterPro" id="IPR002938">
    <property type="entry name" value="FAD-bd"/>
</dbReference>
<dbReference type="GO" id="GO:0070189">
    <property type="term" value="P:kynurenine metabolic process"/>
    <property type="evidence" value="ECO:0007669"/>
    <property type="project" value="TreeGrafter"/>
</dbReference>
<keyword evidence="4" id="KW-0521">NADP</keyword>
<dbReference type="PRINTS" id="PR00420">
    <property type="entry name" value="RNGMNOXGNASE"/>
</dbReference>
<evidence type="ECO:0000259" key="7">
    <source>
        <dbReference type="Pfam" id="PF01494"/>
    </source>
</evidence>
<evidence type="ECO:0000256" key="6">
    <source>
        <dbReference type="ARBA" id="ARBA00023033"/>
    </source>
</evidence>
<dbReference type="Pfam" id="PF01494">
    <property type="entry name" value="FAD_binding_3"/>
    <property type="match status" value="1"/>
</dbReference>
<name>A0A8J6ZP04_DESMC</name>
<organism evidence="8 9">
    <name type="scientific">Desmonostoc muscorum LEGE 12446</name>
    <dbReference type="NCBI Taxonomy" id="1828758"/>
    <lineage>
        <taxon>Bacteria</taxon>
        <taxon>Bacillati</taxon>
        <taxon>Cyanobacteriota</taxon>
        <taxon>Cyanophyceae</taxon>
        <taxon>Nostocales</taxon>
        <taxon>Nostocaceae</taxon>
        <taxon>Desmonostoc</taxon>
    </lineage>
</organism>
<dbReference type="GO" id="GO:0071949">
    <property type="term" value="F:FAD binding"/>
    <property type="evidence" value="ECO:0007669"/>
    <property type="project" value="InterPro"/>
</dbReference>
<dbReference type="Proteomes" id="UP000622533">
    <property type="component" value="Unassembled WGS sequence"/>
</dbReference>
<accession>A0A8J6ZP04</accession>
<dbReference type="AlphaFoldDB" id="A0A8J6ZP04"/>
<dbReference type="InterPro" id="IPR036188">
    <property type="entry name" value="FAD/NAD-bd_sf"/>
</dbReference>
<proteinExistence type="predicted"/>
<feature type="domain" description="FAD-binding" evidence="7">
    <location>
        <begin position="4"/>
        <end position="351"/>
    </location>
</feature>
<reference evidence="8" key="1">
    <citation type="submission" date="2020-10" db="EMBL/GenBank/DDBJ databases">
        <authorList>
            <person name="Castelo-Branco R."/>
            <person name="Eusebio N."/>
            <person name="Adriana R."/>
            <person name="Vieira A."/>
            <person name="Brugerolle De Fraissinette N."/>
            <person name="Rezende De Castro R."/>
            <person name="Schneider M.P."/>
            <person name="Vasconcelos V."/>
            <person name="Leao P.N."/>
        </authorList>
    </citation>
    <scope>NUCLEOTIDE SEQUENCE</scope>
    <source>
        <strain evidence="8">LEGE 12446</strain>
    </source>
</reference>
<evidence type="ECO:0000256" key="1">
    <source>
        <dbReference type="ARBA" id="ARBA00001974"/>
    </source>
</evidence>
<dbReference type="PANTHER" id="PTHR46028">
    <property type="entry name" value="KYNURENINE 3-MONOOXYGENASE"/>
    <property type="match status" value="1"/>
</dbReference>
<sequence length="450" mass="51908">MENTIIVGAGLVGSLLSVYLARAGFKVSVYDRNSDPRQLNLQLGRSINITLSERGLQALDAVGVRDTVHKFCIPVYGRIIHSQDGELTYQPYGNNKEAIYSIGRDDLTKQLVSFAEKHENIEFHFHEKCSDIDLATATLKLQNVETRKISEVQADRIFGADGAFSVVRGKMQRLKRFNYSQEYSNQGYKEIIVPPDKDNWALDKNAIHIWPRGTFMLIGFPNLDKSFTLSLQLPYQGQISHESIRSPEDLQNIFETYFPDAWSLVEPNCTDYFNKPVEAMITIKCFPWTYEDKVALIGDSCHAIFPSYGQGANAGFEDCQVLMKCFEKQPKDWRKIFQEYETLRKPHLDAIADLCFEHFTELRKMVGDFKFLLRKKIERKLHQIDPNFAPLYYNISFTCMPYAEAREIEEKHQEIINKLLEIDSIEDRIENFHLVPELSGQHLSENLQPI</sequence>